<dbReference type="Proteomes" id="UP000319514">
    <property type="component" value="Unassembled WGS sequence"/>
</dbReference>
<evidence type="ECO:0008006" key="3">
    <source>
        <dbReference type="Google" id="ProtNLM"/>
    </source>
</evidence>
<gene>
    <name evidence="1" type="ORF">FB474_0009</name>
</gene>
<dbReference type="OrthoDB" id="5185005at2"/>
<dbReference type="AlphaFoldDB" id="A0A542ZEA2"/>
<dbReference type="EMBL" id="VFOQ01000001">
    <property type="protein sequence ID" value="TQL58675.1"/>
    <property type="molecule type" value="Genomic_DNA"/>
</dbReference>
<organism evidence="1 2">
    <name type="scientific">Oryzihumus leptocrescens</name>
    <dbReference type="NCBI Taxonomy" id="297536"/>
    <lineage>
        <taxon>Bacteria</taxon>
        <taxon>Bacillati</taxon>
        <taxon>Actinomycetota</taxon>
        <taxon>Actinomycetes</taxon>
        <taxon>Micrococcales</taxon>
        <taxon>Intrasporangiaceae</taxon>
        <taxon>Oryzihumus</taxon>
    </lineage>
</organism>
<dbReference type="RefSeq" id="WP_141786784.1">
    <property type="nucleotide sequence ID" value="NZ_BAAAKX010000006.1"/>
</dbReference>
<comment type="caution">
    <text evidence="1">The sequence shown here is derived from an EMBL/GenBank/DDBJ whole genome shotgun (WGS) entry which is preliminary data.</text>
</comment>
<protein>
    <recommendedName>
        <fullName evidence="3">DUF4304 domain-containing protein</fullName>
    </recommendedName>
</protein>
<keyword evidence="2" id="KW-1185">Reference proteome</keyword>
<evidence type="ECO:0000313" key="1">
    <source>
        <dbReference type="EMBL" id="TQL58675.1"/>
    </source>
</evidence>
<accession>A0A542ZEA2</accession>
<proteinExistence type="predicted"/>
<reference evidence="1 2" key="1">
    <citation type="submission" date="2019-06" db="EMBL/GenBank/DDBJ databases">
        <title>Sequencing the genomes of 1000 actinobacteria strains.</title>
        <authorList>
            <person name="Klenk H.-P."/>
        </authorList>
    </citation>
    <scope>NUCLEOTIDE SEQUENCE [LARGE SCALE GENOMIC DNA]</scope>
    <source>
        <strain evidence="1 2">DSM 18082</strain>
    </source>
</reference>
<name>A0A542ZEA2_9MICO</name>
<evidence type="ECO:0000313" key="2">
    <source>
        <dbReference type="Proteomes" id="UP000319514"/>
    </source>
</evidence>
<sequence length="225" mass="25556">MSTELADSMAAIVADVAPTLKAAGFRKRRYAFNRATTGGLVHVVKLWMAPKEPPAWTEVPGLRERQYGEFYLECGVWVPEMTRLGEPRGNWINEYDCQLRTGMVYCAPYDAFEWQLDDPHAAHKALTALREYGLPWLAKFPDHAAILSEFDQLDESGKFRPFNLGMQPNGALDIAQMCDRIGQPERARQILRDYVSHPVTNPEYLQRYLVEAGHPDLAEYVVEAP</sequence>